<keyword evidence="3" id="KW-1185">Reference proteome</keyword>
<proteinExistence type="predicted"/>
<evidence type="ECO:0000313" key="2">
    <source>
        <dbReference type="EMBL" id="KAF4582971.1"/>
    </source>
</evidence>
<feature type="compositionally biased region" description="Polar residues" evidence="1">
    <location>
        <begin position="105"/>
        <end position="116"/>
    </location>
</feature>
<gene>
    <name evidence="2" type="ORF">GQ602_006115</name>
</gene>
<feature type="compositionally biased region" description="Pro residues" evidence="1">
    <location>
        <begin position="204"/>
        <end position="213"/>
    </location>
</feature>
<feature type="compositionally biased region" description="Low complexity" evidence="1">
    <location>
        <begin position="33"/>
        <end position="54"/>
    </location>
</feature>
<dbReference type="Proteomes" id="UP000562929">
    <property type="component" value="Unassembled WGS sequence"/>
</dbReference>
<evidence type="ECO:0000256" key="1">
    <source>
        <dbReference type="SAM" id="MobiDB-lite"/>
    </source>
</evidence>
<dbReference type="OrthoDB" id="3902588at2759"/>
<name>A0A8H4VBL3_9HYPO</name>
<organism evidence="2 3">
    <name type="scientific">Ophiocordyceps camponoti-floridani</name>
    <dbReference type="NCBI Taxonomy" id="2030778"/>
    <lineage>
        <taxon>Eukaryota</taxon>
        <taxon>Fungi</taxon>
        <taxon>Dikarya</taxon>
        <taxon>Ascomycota</taxon>
        <taxon>Pezizomycotina</taxon>
        <taxon>Sordariomycetes</taxon>
        <taxon>Hypocreomycetidae</taxon>
        <taxon>Hypocreales</taxon>
        <taxon>Ophiocordycipitaceae</taxon>
        <taxon>Ophiocordyceps</taxon>
    </lineage>
</organism>
<dbReference type="EMBL" id="JAACLJ010000007">
    <property type="protein sequence ID" value="KAF4582971.1"/>
    <property type="molecule type" value="Genomic_DNA"/>
</dbReference>
<reference evidence="2 3" key="1">
    <citation type="journal article" date="2020" name="G3 (Bethesda)">
        <title>Genetic Underpinnings of Host Manipulation by Ophiocordyceps as Revealed by Comparative Transcriptomics.</title>
        <authorList>
            <person name="Will I."/>
            <person name="Das B."/>
            <person name="Trinh T."/>
            <person name="Brachmann A."/>
            <person name="Ohm R.A."/>
            <person name="de Bekker C."/>
        </authorList>
    </citation>
    <scope>NUCLEOTIDE SEQUENCE [LARGE SCALE GENOMIC DNA]</scope>
    <source>
        <strain evidence="2 3">EC05</strain>
    </source>
</reference>
<protein>
    <submittedName>
        <fullName evidence="2">Uncharacterized protein</fullName>
    </submittedName>
</protein>
<evidence type="ECO:0000313" key="3">
    <source>
        <dbReference type="Proteomes" id="UP000562929"/>
    </source>
</evidence>
<comment type="caution">
    <text evidence="2">The sequence shown here is derived from an EMBL/GenBank/DDBJ whole genome shotgun (WGS) entry which is preliminary data.</text>
</comment>
<feature type="compositionally biased region" description="Low complexity" evidence="1">
    <location>
        <begin position="65"/>
        <end position="83"/>
    </location>
</feature>
<sequence>MWDVVWTDPGRELVGERRARRDESRAKDGDVGRASLSSSTTSSRSSTAESAFARFRARGLKQPTSKASPLPSPASASGSTRSSVVEERSCSDESSLTAAPVVEIDTTTNDGPTATRGTRRRLAQIISSPSNSASSRFFDRRSPARSVFAEPLTPPRSPTLDSRPCTASASVAVSSVRRHPDLPGTPPRRPAAPSGVVDAGQPSSPRPWGPAPADPNMSRESATASLASASEARLFWTPSDFDAFVQDIKNMAASPPTVALAKLKELTATDGGGGEDQQQSQSQLEVDRLRWMFSVLLHLDVATPRSGTWKRRSRLDPDKVHNVLALYESKASASYLAGLYPAKRILHLSDKPLPQDALPNVQPLYVSDVAPAAFPIPPQLFEAVYAVSLPSLCSARELRGLISNVSSCLKPQGTLSLRIIDPLPCAETLGRRMRGWLEEHLMANLEKQGRCSRPTAQLPQWLGEVSLRAAGSTLTTAKFYATPESVWRLAKDPDPTIERMHAERKVKAELRSLVGRMLWREVWGEYVTADSWWWDDAACVDECLELGTFWEYHLIEAVKDG</sequence>
<accession>A0A8H4VBL3</accession>
<dbReference type="AlphaFoldDB" id="A0A8H4VBL3"/>
<feature type="compositionally biased region" description="Basic and acidic residues" evidence="1">
    <location>
        <begin position="9"/>
        <end position="31"/>
    </location>
</feature>
<feature type="region of interest" description="Disordered" evidence="1">
    <location>
        <begin position="1"/>
        <end position="224"/>
    </location>
</feature>